<dbReference type="InterPro" id="IPR036322">
    <property type="entry name" value="WD40_repeat_dom_sf"/>
</dbReference>
<dbReference type="OrthoDB" id="128867at2759"/>
<proteinExistence type="predicted"/>
<dbReference type="InterPro" id="IPR015943">
    <property type="entry name" value="WD40/YVTN_repeat-like_dom_sf"/>
</dbReference>
<dbReference type="Proteomes" id="UP000799429">
    <property type="component" value="Unassembled WGS sequence"/>
</dbReference>
<dbReference type="Gene3D" id="2.130.10.10">
    <property type="entry name" value="YVTN repeat-like/Quinoprotein amine dehydrogenase"/>
    <property type="match status" value="1"/>
</dbReference>
<dbReference type="GO" id="GO:0080008">
    <property type="term" value="C:Cul4-RING E3 ubiquitin ligase complex"/>
    <property type="evidence" value="ECO:0007669"/>
    <property type="project" value="TreeGrafter"/>
</dbReference>
<evidence type="ECO:0000313" key="3">
    <source>
        <dbReference type="EMBL" id="KAF2836960.1"/>
    </source>
</evidence>
<dbReference type="EMBL" id="MU006101">
    <property type="protein sequence ID" value="KAF2836960.1"/>
    <property type="molecule type" value="Genomic_DNA"/>
</dbReference>
<dbReference type="AlphaFoldDB" id="A0A9P4S860"/>
<dbReference type="InterPro" id="IPR001680">
    <property type="entry name" value="WD40_rpt"/>
</dbReference>
<dbReference type="SMART" id="SM00320">
    <property type="entry name" value="WD40"/>
    <property type="match status" value="4"/>
</dbReference>
<evidence type="ECO:0008006" key="5">
    <source>
        <dbReference type="Google" id="ProtNLM"/>
    </source>
</evidence>
<evidence type="ECO:0000256" key="1">
    <source>
        <dbReference type="ARBA" id="ARBA00022574"/>
    </source>
</evidence>
<dbReference type="PANTHER" id="PTHR44472:SF1">
    <property type="entry name" value="DDB1 AND CUL4 ASSOCIATED FACTOR 4"/>
    <property type="match status" value="1"/>
</dbReference>
<sequence>MGYIGEIAGHYYDEEQDRYFKIQSSGLATPNQSKYVLDEVLKVKRAREKRKLQDEFVAQQQISTVKRAQHLRPTTATTAALAHEQDCYSKPSPRKLAYVSSFSASLKTFPRYVTKNSLVRLEGFAHDELTDAVFLALSTTIPRNHYWVACDTAHQFAVNSPRWTSHLVRTELQYFVKRKDQVDFSPSTGTLILSGGGGAGSEIYLTHLSESDRMRPNFDLWQASIATLLRPDVSSIRSLAVNPFRTTNSSYASTEKIIAGASDCLLSITSTGYGTWDTSRSIRTHSDVMAVSWLAEEIAMAGCRDGTIFLWDSRSQGHHPRIHHRSVISSLKRGDNESRIVVCGLENSLDMYDLRMMKHLQPNQSSRKKSKKGIYPLPKEPATEPYLSFDYDNNTARSLGMDVCGELGLVAAADQNGFIQIYSLQSGEAVRSVAVGTKDDRHCSSLRWVRDKQSGWKIMCNDDSSVYNLEW</sequence>
<accession>A0A9P4S860</accession>
<comment type="caution">
    <text evidence="3">The sequence shown here is derived from an EMBL/GenBank/DDBJ whole genome shotgun (WGS) entry which is preliminary data.</text>
</comment>
<dbReference type="PANTHER" id="PTHR44472">
    <property type="entry name" value="DDB1- AND CUL4-ASSOCIATED FACTOR 4-RELATED"/>
    <property type="match status" value="1"/>
</dbReference>
<keyword evidence="2" id="KW-0677">Repeat</keyword>
<dbReference type="SUPFAM" id="SSF50978">
    <property type="entry name" value="WD40 repeat-like"/>
    <property type="match status" value="1"/>
</dbReference>
<protein>
    <recommendedName>
        <fullName evidence="5">WD40 repeat-like protein</fullName>
    </recommendedName>
</protein>
<evidence type="ECO:0000313" key="4">
    <source>
        <dbReference type="Proteomes" id="UP000799429"/>
    </source>
</evidence>
<keyword evidence="4" id="KW-1185">Reference proteome</keyword>
<evidence type="ECO:0000256" key="2">
    <source>
        <dbReference type="ARBA" id="ARBA00022737"/>
    </source>
</evidence>
<keyword evidence="1" id="KW-0853">WD repeat</keyword>
<dbReference type="InterPro" id="IPR052254">
    <property type="entry name" value="CUL4-DDB1_E3_ligase_receptor"/>
</dbReference>
<organism evidence="3 4">
    <name type="scientific">Patellaria atrata CBS 101060</name>
    <dbReference type="NCBI Taxonomy" id="1346257"/>
    <lineage>
        <taxon>Eukaryota</taxon>
        <taxon>Fungi</taxon>
        <taxon>Dikarya</taxon>
        <taxon>Ascomycota</taxon>
        <taxon>Pezizomycotina</taxon>
        <taxon>Dothideomycetes</taxon>
        <taxon>Dothideomycetes incertae sedis</taxon>
        <taxon>Patellariales</taxon>
        <taxon>Patellariaceae</taxon>
        <taxon>Patellaria</taxon>
    </lineage>
</organism>
<name>A0A9P4S860_9PEZI</name>
<gene>
    <name evidence="3" type="ORF">M501DRAFT_211401</name>
</gene>
<reference evidence="3" key="1">
    <citation type="journal article" date="2020" name="Stud. Mycol.">
        <title>101 Dothideomycetes genomes: a test case for predicting lifestyles and emergence of pathogens.</title>
        <authorList>
            <person name="Haridas S."/>
            <person name="Albert R."/>
            <person name="Binder M."/>
            <person name="Bloem J."/>
            <person name="Labutti K."/>
            <person name="Salamov A."/>
            <person name="Andreopoulos B."/>
            <person name="Baker S."/>
            <person name="Barry K."/>
            <person name="Bills G."/>
            <person name="Bluhm B."/>
            <person name="Cannon C."/>
            <person name="Castanera R."/>
            <person name="Culley D."/>
            <person name="Daum C."/>
            <person name="Ezra D."/>
            <person name="Gonzalez J."/>
            <person name="Henrissat B."/>
            <person name="Kuo A."/>
            <person name="Liang C."/>
            <person name="Lipzen A."/>
            <person name="Lutzoni F."/>
            <person name="Magnuson J."/>
            <person name="Mondo S."/>
            <person name="Nolan M."/>
            <person name="Ohm R."/>
            <person name="Pangilinan J."/>
            <person name="Park H.-J."/>
            <person name="Ramirez L."/>
            <person name="Alfaro M."/>
            <person name="Sun H."/>
            <person name="Tritt A."/>
            <person name="Yoshinaga Y."/>
            <person name="Zwiers L.-H."/>
            <person name="Turgeon B."/>
            <person name="Goodwin S."/>
            <person name="Spatafora J."/>
            <person name="Crous P."/>
            <person name="Grigoriev I."/>
        </authorList>
    </citation>
    <scope>NUCLEOTIDE SEQUENCE</scope>
    <source>
        <strain evidence="3">CBS 101060</strain>
    </source>
</reference>